<organism evidence="6 7">
    <name type="scientific">Henosepilachna vigintioctopunctata</name>
    <dbReference type="NCBI Taxonomy" id="420089"/>
    <lineage>
        <taxon>Eukaryota</taxon>
        <taxon>Metazoa</taxon>
        <taxon>Ecdysozoa</taxon>
        <taxon>Arthropoda</taxon>
        <taxon>Hexapoda</taxon>
        <taxon>Insecta</taxon>
        <taxon>Pterygota</taxon>
        <taxon>Neoptera</taxon>
        <taxon>Endopterygota</taxon>
        <taxon>Coleoptera</taxon>
        <taxon>Polyphaga</taxon>
        <taxon>Cucujiformia</taxon>
        <taxon>Coccinelloidea</taxon>
        <taxon>Coccinellidae</taxon>
        <taxon>Epilachninae</taxon>
        <taxon>Epilachnini</taxon>
        <taxon>Henosepilachna</taxon>
    </lineage>
</organism>
<reference evidence="6 7" key="1">
    <citation type="submission" date="2023-03" db="EMBL/GenBank/DDBJ databases">
        <title>Genome insight into feeding habits of ladybird beetles.</title>
        <authorList>
            <person name="Li H.-S."/>
            <person name="Huang Y.-H."/>
            <person name="Pang H."/>
        </authorList>
    </citation>
    <scope>NUCLEOTIDE SEQUENCE [LARGE SCALE GENOMIC DNA]</scope>
    <source>
        <strain evidence="6">SYSU_2023b</strain>
        <tissue evidence="6">Whole body</tissue>
    </source>
</reference>
<accession>A0AAW1V5X4</accession>
<sequence>MPVENLEELGLEKNPNLQLAYNIYLLSIPDEIGHEAIHKLVMSFIEKDFMAPLYLSLCDQFKWEIDQKLVDEMKKENDKMLTKLNEILEDAKQNLGEMEVREAHLKKAEYYSKIGDKENALKEFRQTYEKTISLGHRLDIIFHLIRIGLFYMDHDIINSNISKAKSLIEEGGDWDRRNRLKIYQGIYCISVRDFRTACNLFLDTVSTFTSYELMDYKTFVKYTVYLALNVLPRNQLRDKVIKGSEILEVLHSDPETKCFLFSLFNCQYSEFFVYLAKVERNMKLDYLFHPHYRYYVREMKVLAYSQLLESYRSLTLSYMSEQFGVSIDYIDEDLSMLIAAGRLNCKIDRVSGIVETNRPDHKNAQFQMVLKQGDLLLNRVQKLSRVINI</sequence>
<dbReference type="Pfam" id="PF10602">
    <property type="entry name" value="RPN7"/>
    <property type="match status" value="1"/>
</dbReference>
<dbReference type="Pfam" id="PF01399">
    <property type="entry name" value="PCI"/>
    <property type="match status" value="1"/>
</dbReference>
<dbReference type="Proteomes" id="UP001431783">
    <property type="component" value="Unassembled WGS sequence"/>
</dbReference>
<dbReference type="EMBL" id="JARQZJ010000124">
    <property type="protein sequence ID" value="KAK9890050.1"/>
    <property type="molecule type" value="Genomic_DNA"/>
</dbReference>
<comment type="caution">
    <text evidence="6">The sequence shown here is derived from an EMBL/GenBank/DDBJ whole genome shotgun (WGS) entry which is preliminary data.</text>
</comment>
<evidence type="ECO:0000256" key="4">
    <source>
        <dbReference type="SAM" id="Coils"/>
    </source>
</evidence>
<evidence type="ECO:0000259" key="5">
    <source>
        <dbReference type="PROSITE" id="PS50250"/>
    </source>
</evidence>
<dbReference type="GO" id="GO:0043161">
    <property type="term" value="P:proteasome-mediated ubiquitin-dependent protein catabolic process"/>
    <property type="evidence" value="ECO:0007669"/>
    <property type="project" value="TreeGrafter"/>
</dbReference>
<evidence type="ECO:0000313" key="7">
    <source>
        <dbReference type="Proteomes" id="UP001431783"/>
    </source>
</evidence>
<comment type="similarity">
    <text evidence="1">Belongs to the proteasome subunit S10 family.</text>
</comment>
<gene>
    <name evidence="6" type="ORF">WA026_008858</name>
</gene>
<dbReference type="InterPro" id="IPR045135">
    <property type="entry name" value="Rpn7_N"/>
</dbReference>
<evidence type="ECO:0000313" key="6">
    <source>
        <dbReference type="EMBL" id="KAK9890050.1"/>
    </source>
</evidence>
<dbReference type="InterPro" id="IPR036390">
    <property type="entry name" value="WH_DNA-bd_sf"/>
</dbReference>
<protein>
    <recommendedName>
        <fullName evidence="2">26S proteasome non-ATPase regulatory subunit 6</fullName>
    </recommendedName>
</protein>
<dbReference type="FunFam" id="1.25.40.570:FF:000005">
    <property type="entry name" value="26S proteasome regulatory subunit N7"/>
    <property type="match status" value="1"/>
</dbReference>
<name>A0AAW1V5X4_9CUCU</name>
<dbReference type="InterPro" id="IPR019585">
    <property type="entry name" value="Rpn7/CSN1"/>
</dbReference>
<dbReference type="AlphaFoldDB" id="A0AAW1V5X4"/>
<evidence type="ECO:0000256" key="1">
    <source>
        <dbReference type="ARBA" id="ARBA00005717"/>
    </source>
</evidence>
<dbReference type="PROSITE" id="PS50250">
    <property type="entry name" value="PCI"/>
    <property type="match status" value="1"/>
</dbReference>
<proteinExistence type="inferred from homology"/>
<evidence type="ECO:0000256" key="2">
    <source>
        <dbReference type="ARBA" id="ARBA00014932"/>
    </source>
</evidence>
<evidence type="ECO:0000256" key="3">
    <source>
        <dbReference type="ARBA" id="ARBA00022942"/>
    </source>
</evidence>
<dbReference type="PANTHER" id="PTHR14145:SF1">
    <property type="entry name" value="26S PROTEASOME NON-ATPASE REGULATORY SUBUNIT 6"/>
    <property type="match status" value="1"/>
</dbReference>
<dbReference type="Pfam" id="PF21154">
    <property type="entry name" value="RPN7_PSMD6_C"/>
    <property type="match status" value="1"/>
</dbReference>
<dbReference type="InterPro" id="IPR049549">
    <property type="entry name" value="RPN7_PSMD6_C"/>
</dbReference>
<dbReference type="PANTHER" id="PTHR14145">
    <property type="entry name" value="26S PROTESOME SUBUNIT 6"/>
    <property type="match status" value="1"/>
</dbReference>
<dbReference type="GO" id="GO:0005838">
    <property type="term" value="C:proteasome regulatory particle"/>
    <property type="evidence" value="ECO:0007669"/>
    <property type="project" value="TreeGrafter"/>
</dbReference>
<keyword evidence="4" id="KW-0175">Coiled coil</keyword>
<feature type="domain" description="PCI" evidence="5">
    <location>
        <begin position="193"/>
        <end position="361"/>
    </location>
</feature>
<keyword evidence="7" id="KW-1185">Reference proteome</keyword>
<dbReference type="InterPro" id="IPR000717">
    <property type="entry name" value="PCI_dom"/>
</dbReference>
<dbReference type="SMART" id="SM00088">
    <property type="entry name" value="PINT"/>
    <property type="match status" value="1"/>
</dbReference>
<keyword evidence="3" id="KW-0647">Proteasome</keyword>
<dbReference type="SUPFAM" id="SSF46785">
    <property type="entry name" value="Winged helix' DNA-binding domain"/>
    <property type="match status" value="1"/>
</dbReference>
<dbReference type="Gene3D" id="1.25.40.570">
    <property type="match status" value="1"/>
</dbReference>
<feature type="coiled-coil region" evidence="4">
    <location>
        <begin position="70"/>
        <end position="108"/>
    </location>
</feature>